<feature type="compositionally biased region" description="Basic and acidic residues" evidence="9">
    <location>
        <begin position="488"/>
        <end position="507"/>
    </location>
</feature>
<feature type="region of interest" description="Disordered" evidence="9">
    <location>
        <begin position="380"/>
        <end position="427"/>
    </location>
</feature>
<dbReference type="AlphaFoldDB" id="A0A6G1L389"/>
<keyword evidence="6" id="KW-0539">Nucleus</keyword>
<evidence type="ECO:0000256" key="1">
    <source>
        <dbReference type="ARBA" id="ARBA00004123"/>
    </source>
</evidence>
<feature type="region of interest" description="Disordered" evidence="9">
    <location>
        <begin position="1"/>
        <end position="158"/>
    </location>
</feature>
<evidence type="ECO:0000256" key="8">
    <source>
        <dbReference type="ARBA" id="ARBA00031747"/>
    </source>
</evidence>
<feature type="domain" description="Transcription initiation factor TFIID component TAF4 C-terminal" evidence="10">
    <location>
        <begin position="336"/>
        <end position="615"/>
    </location>
</feature>
<keyword evidence="5" id="KW-0804">Transcription</keyword>
<feature type="region of interest" description="Disordered" evidence="9">
    <location>
        <begin position="192"/>
        <end position="211"/>
    </location>
</feature>
<feature type="compositionally biased region" description="Polar residues" evidence="9">
    <location>
        <begin position="127"/>
        <end position="143"/>
    </location>
</feature>
<reference evidence="11" key="1">
    <citation type="journal article" date="2020" name="Stud. Mycol.">
        <title>101 Dothideomycetes genomes: a test case for predicting lifestyles and emergence of pathogens.</title>
        <authorList>
            <person name="Haridas S."/>
            <person name="Albert R."/>
            <person name="Binder M."/>
            <person name="Bloem J."/>
            <person name="Labutti K."/>
            <person name="Salamov A."/>
            <person name="Andreopoulos B."/>
            <person name="Baker S."/>
            <person name="Barry K."/>
            <person name="Bills G."/>
            <person name="Bluhm B."/>
            <person name="Cannon C."/>
            <person name="Castanera R."/>
            <person name="Culley D."/>
            <person name="Daum C."/>
            <person name="Ezra D."/>
            <person name="Gonzalez J."/>
            <person name="Henrissat B."/>
            <person name="Kuo A."/>
            <person name="Liang C."/>
            <person name="Lipzen A."/>
            <person name="Lutzoni F."/>
            <person name="Magnuson J."/>
            <person name="Mondo S."/>
            <person name="Nolan M."/>
            <person name="Ohm R."/>
            <person name="Pangilinan J."/>
            <person name="Park H.-J."/>
            <person name="Ramirez L."/>
            <person name="Alfaro M."/>
            <person name="Sun H."/>
            <person name="Tritt A."/>
            <person name="Yoshinaga Y."/>
            <person name="Zwiers L.-H."/>
            <person name="Turgeon B."/>
            <person name="Goodwin S."/>
            <person name="Spatafora J."/>
            <person name="Crous P."/>
            <person name="Grigoriev I."/>
        </authorList>
    </citation>
    <scope>NUCLEOTIDE SEQUENCE</scope>
    <source>
        <strain evidence="11">CBS 116005</strain>
    </source>
</reference>
<feature type="region of interest" description="Disordered" evidence="9">
    <location>
        <begin position="217"/>
        <end position="262"/>
    </location>
</feature>
<proteinExistence type="inferred from homology"/>
<sequence length="627" mass="67205">MSSNASMSPPMKQPPRAFSPNAYGQPAAGSPTSSYGAPPAKRQRLSPDARSPPQQAGGGPVMPPYASSPHGLPAVSYPANPYAPQSPYGSSPGGYAGSPQNAFSTAQPHQPFQQQQQKWNSQPPTPVSQQQMSPPAAQNSSQMMPPPPRPSKDEKDERVNAEDFGDTLFGSGINLKEEENYMHMTFQNQHSSFASTQPSSFGSTTMTPNGSFSLLTQSTSFGSQNGPNGAYAGTMGAPQSQEQIEAEMRRKREQAARQRAESQQYHMNNQFLLTNAVRKRYMARTTDEGVQPQVQGLYKRLDEPRTHVLTNGNQGIAAVDTRPEYTAERGAPFEQIMSLISLAAQERMRGLIDEAFALARARKYGDHGRVPPDFADIATGEGERREEDVVPENVTGSQWDKVPGAQTNGALTNGVNGSHAGTPLPQHTVSFAGSVASALRGLAKRDKAAEEERIKRREARRKRAQEAADAAEEAAIENQTPEAAPETKMSKKEATKLAKDAKQDDGAKTTNQTAAMMALGSKGKKYSWMTGGGGDLTNKYAKNAKPTGSGPATPAAIKSEAASPGALGMARGGSAQGATPAVKVIEWGDWREDGEGGKGIQARDWAYVLERDGKEKIALERAYSRLS</sequence>
<evidence type="ECO:0000313" key="11">
    <source>
        <dbReference type="EMBL" id="KAF2767393.1"/>
    </source>
</evidence>
<evidence type="ECO:0000256" key="2">
    <source>
        <dbReference type="ARBA" id="ARBA00006178"/>
    </source>
</evidence>
<feature type="compositionally biased region" description="Basic and acidic residues" evidence="9">
    <location>
        <begin position="443"/>
        <end position="455"/>
    </location>
</feature>
<evidence type="ECO:0000313" key="12">
    <source>
        <dbReference type="Proteomes" id="UP000799436"/>
    </source>
</evidence>
<protein>
    <recommendedName>
        <fullName evidence="3">Transcription initiation factor TFIID subunit 4</fullName>
    </recommendedName>
    <alternativeName>
        <fullName evidence="8">TBP-associated factor 4</fullName>
    </alternativeName>
</protein>
<feature type="region of interest" description="Disordered" evidence="9">
    <location>
        <begin position="443"/>
        <end position="510"/>
    </location>
</feature>
<dbReference type="EMBL" id="ML995857">
    <property type="protein sequence ID" value="KAF2767393.1"/>
    <property type="molecule type" value="Genomic_DNA"/>
</dbReference>
<dbReference type="Proteomes" id="UP000799436">
    <property type="component" value="Unassembled WGS sequence"/>
</dbReference>
<evidence type="ECO:0000256" key="9">
    <source>
        <dbReference type="SAM" id="MobiDB-lite"/>
    </source>
</evidence>
<evidence type="ECO:0000256" key="6">
    <source>
        <dbReference type="ARBA" id="ARBA00023242"/>
    </source>
</evidence>
<evidence type="ECO:0000256" key="7">
    <source>
        <dbReference type="ARBA" id="ARBA00025346"/>
    </source>
</evidence>
<evidence type="ECO:0000256" key="4">
    <source>
        <dbReference type="ARBA" id="ARBA00023015"/>
    </source>
</evidence>
<comment type="function">
    <text evidence="7">Functions as a component of the DNA-binding general transcription factor complex TFIID. Binding of TFIID to a promoter (with or without TATA element) is the initial step in pre-initiation complex (PIC) formation. TFIID plays a key role in the regulation of gene expression by RNA polymerase II through different activities such as transcription activator interaction, core promoter recognition and selectivity, TFIIA and TFIIB interaction, chromatin modification (histone acetylation by TAF1), facilitation of DNA opening and initiation of transcription.</text>
</comment>
<evidence type="ECO:0000259" key="10">
    <source>
        <dbReference type="Pfam" id="PF05236"/>
    </source>
</evidence>
<dbReference type="GO" id="GO:0005669">
    <property type="term" value="C:transcription factor TFIID complex"/>
    <property type="evidence" value="ECO:0007669"/>
    <property type="project" value="InterPro"/>
</dbReference>
<accession>A0A6G1L389</accession>
<evidence type="ECO:0000256" key="5">
    <source>
        <dbReference type="ARBA" id="ARBA00023163"/>
    </source>
</evidence>
<dbReference type="InterPro" id="IPR007900">
    <property type="entry name" value="TAF4_C"/>
</dbReference>
<gene>
    <name evidence="11" type="ORF">EJ03DRAFT_329292</name>
</gene>
<dbReference type="OrthoDB" id="21060at2759"/>
<dbReference type="GO" id="GO:0006352">
    <property type="term" value="P:DNA-templated transcription initiation"/>
    <property type="evidence" value="ECO:0007669"/>
    <property type="project" value="InterPro"/>
</dbReference>
<comment type="similarity">
    <text evidence="2">Belongs to the TAF4 family.</text>
</comment>
<comment type="subcellular location">
    <subcellularLocation>
        <location evidence="1">Nucleus</location>
    </subcellularLocation>
</comment>
<name>A0A6G1L389_9PEZI</name>
<evidence type="ECO:0000256" key="3">
    <source>
        <dbReference type="ARBA" id="ARBA00017306"/>
    </source>
</evidence>
<feature type="compositionally biased region" description="Basic and acidic residues" evidence="9">
    <location>
        <begin position="246"/>
        <end position="260"/>
    </location>
</feature>
<keyword evidence="12" id="KW-1185">Reference proteome</keyword>
<keyword evidence="4" id="KW-0805">Transcription regulation</keyword>
<feature type="compositionally biased region" description="Polar residues" evidence="9">
    <location>
        <begin position="405"/>
        <end position="416"/>
    </location>
</feature>
<feature type="compositionally biased region" description="Low complexity" evidence="9">
    <location>
        <begin position="107"/>
        <end position="122"/>
    </location>
</feature>
<organism evidence="11 12">
    <name type="scientific">Teratosphaeria nubilosa</name>
    <dbReference type="NCBI Taxonomy" id="161662"/>
    <lineage>
        <taxon>Eukaryota</taxon>
        <taxon>Fungi</taxon>
        <taxon>Dikarya</taxon>
        <taxon>Ascomycota</taxon>
        <taxon>Pezizomycotina</taxon>
        <taxon>Dothideomycetes</taxon>
        <taxon>Dothideomycetidae</taxon>
        <taxon>Mycosphaerellales</taxon>
        <taxon>Teratosphaeriaceae</taxon>
        <taxon>Teratosphaeria</taxon>
    </lineage>
</organism>
<dbReference type="Pfam" id="PF05236">
    <property type="entry name" value="TAF4"/>
    <property type="match status" value="1"/>
</dbReference>
<feature type="compositionally biased region" description="Polar residues" evidence="9">
    <location>
        <begin position="217"/>
        <end position="227"/>
    </location>
</feature>